<evidence type="ECO:0000256" key="1">
    <source>
        <dbReference type="SAM" id="MobiDB-lite"/>
    </source>
</evidence>
<feature type="region of interest" description="Disordered" evidence="1">
    <location>
        <begin position="68"/>
        <end position="88"/>
    </location>
</feature>
<dbReference type="EMBL" id="JAHXZJ010000374">
    <property type="protein sequence ID" value="KAH0561346.1"/>
    <property type="molecule type" value="Genomic_DNA"/>
</dbReference>
<proteinExistence type="predicted"/>
<comment type="caution">
    <text evidence="2">The sequence shown here is derived from an EMBL/GenBank/DDBJ whole genome shotgun (WGS) entry which is preliminary data.</text>
</comment>
<evidence type="ECO:0000313" key="3">
    <source>
        <dbReference type="Proteomes" id="UP000826195"/>
    </source>
</evidence>
<name>A0AAV7IYD0_COTGL</name>
<gene>
    <name evidence="2" type="ORF">KQX54_016283</name>
</gene>
<reference evidence="2 3" key="1">
    <citation type="journal article" date="2021" name="J. Hered.">
        <title>A chromosome-level genome assembly of the parasitoid wasp, Cotesia glomerata (Hymenoptera: Braconidae).</title>
        <authorList>
            <person name="Pinto B.J."/>
            <person name="Weis J.J."/>
            <person name="Gamble T."/>
            <person name="Ode P.J."/>
            <person name="Paul R."/>
            <person name="Zaspel J.M."/>
        </authorList>
    </citation>
    <scope>NUCLEOTIDE SEQUENCE [LARGE SCALE GENOMIC DNA]</scope>
    <source>
        <strain evidence="2">CgM1</strain>
    </source>
</reference>
<evidence type="ECO:0000313" key="2">
    <source>
        <dbReference type="EMBL" id="KAH0561346.1"/>
    </source>
</evidence>
<organism evidence="2 3">
    <name type="scientific">Cotesia glomerata</name>
    <name type="common">Lepidopteran parasitic wasp</name>
    <name type="synonym">Apanteles glomeratus</name>
    <dbReference type="NCBI Taxonomy" id="32391"/>
    <lineage>
        <taxon>Eukaryota</taxon>
        <taxon>Metazoa</taxon>
        <taxon>Ecdysozoa</taxon>
        <taxon>Arthropoda</taxon>
        <taxon>Hexapoda</taxon>
        <taxon>Insecta</taxon>
        <taxon>Pterygota</taxon>
        <taxon>Neoptera</taxon>
        <taxon>Endopterygota</taxon>
        <taxon>Hymenoptera</taxon>
        <taxon>Apocrita</taxon>
        <taxon>Ichneumonoidea</taxon>
        <taxon>Braconidae</taxon>
        <taxon>Microgastrinae</taxon>
        <taxon>Cotesia</taxon>
    </lineage>
</organism>
<dbReference type="AlphaFoldDB" id="A0AAV7IYD0"/>
<feature type="compositionally biased region" description="Acidic residues" evidence="1">
    <location>
        <begin position="69"/>
        <end position="80"/>
    </location>
</feature>
<dbReference type="Proteomes" id="UP000826195">
    <property type="component" value="Unassembled WGS sequence"/>
</dbReference>
<keyword evidence="3" id="KW-1185">Reference proteome</keyword>
<accession>A0AAV7IYD0</accession>
<protein>
    <submittedName>
        <fullName evidence="2">Uncharacterized protein</fullName>
    </submittedName>
</protein>
<sequence length="88" mass="9712">MNMVAKVVRVLSKVHRHTFVIPQCKTCWSMRAPDIANIHIFVAHPRPRTLSLSCSCVFLSVLMEKDADGDGVEDGIESGGEETKENGD</sequence>